<proteinExistence type="predicted"/>
<keyword evidence="7" id="KW-1185">Reference proteome</keyword>
<evidence type="ECO:0000256" key="2">
    <source>
        <dbReference type="ARBA" id="ARBA00022692"/>
    </source>
</evidence>
<comment type="caution">
    <text evidence="6">The sequence shown here is derived from an EMBL/GenBank/DDBJ whole genome shotgun (WGS) entry which is preliminary data.</text>
</comment>
<keyword evidence="3 5" id="KW-1133">Transmembrane helix</keyword>
<dbReference type="InterPro" id="IPR007300">
    <property type="entry name" value="CidB/LrgB"/>
</dbReference>
<gene>
    <name evidence="6" type="ORF">EF384_08860</name>
</gene>
<name>A0A3N4GTT6_9LACT</name>
<keyword evidence="2 5" id="KW-0812">Transmembrane</keyword>
<evidence type="ECO:0000313" key="6">
    <source>
        <dbReference type="EMBL" id="RPA56404.1"/>
    </source>
</evidence>
<dbReference type="PANTHER" id="PTHR30249">
    <property type="entry name" value="PUTATIVE SEROTONIN TRANSPORTER"/>
    <property type="match status" value="1"/>
</dbReference>
<evidence type="ECO:0000256" key="5">
    <source>
        <dbReference type="SAM" id="Phobius"/>
    </source>
</evidence>
<dbReference type="Proteomes" id="UP000273977">
    <property type="component" value="Unassembled WGS sequence"/>
</dbReference>
<feature type="transmembrane region" description="Helical" evidence="5">
    <location>
        <begin position="206"/>
        <end position="227"/>
    </location>
</feature>
<feature type="transmembrane region" description="Helical" evidence="5">
    <location>
        <begin position="94"/>
        <end position="117"/>
    </location>
</feature>
<evidence type="ECO:0000313" key="7">
    <source>
        <dbReference type="Proteomes" id="UP000273977"/>
    </source>
</evidence>
<evidence type="ECO:0000256" key="3">
    <source>
        <dbReference type="ARBA" id="ARBA00022989"/>
    </source>
</evidence>
<feature type="transmembrane region" description="Helical" evidence="5">
    <location>
        <begin position="143"/>
        <end position="165"/>
    </location>
</feature>
<comment type="subcellular location">
    <subcellularLocation>
        <location evidence="1">Membrane</location>
        <topology evidence="1">Multi-pass membrane protein</topology>
    </subcellularLocation>
</comment>
<organism evidence="6 7">
    <name type="scientific">Aerococcus agrisoli</name>
    <dbReference type="NCBI Taxonomy" id="2487350"/>
    <lineage>
        <taxon>Bacteria</taxon>
        <taxon>Bacillati</taxon>
        <taxon>Bacillota</taxon>
        <taxon>Bacilli</taxon>
        <taxon>Lactobacillales</taxon>
        <taxon>Aerococcaceae</taxon>
        <taxon>Aerococcus</taxon>
    </lineage>
</organism>
<feature type="transmembrane region" description="Helical" evidence="5">
    <location>
        <begin position="65"/>
        <end position="82"/>
    </location>
</feature>
<dbReference type="OrthoDB" id="9811701at2"/>
<dbReference type="PANTHER" id="PTHR30249:SF0">
    <property type="entry name" value="PLASTIDAL GLYCOLATE_GLYCERATE TRANSLOCATOR 1, CHLOROPLASTIC"/>
    <property type="match status" value="1"/>
</dbReference>
<reference evidence="6 7" key="1">
    <citation type="submission" date="2018-11" db="EMBL/GenBank/DDBJ databases">
        <title>Aerococcus sp. SJQ22, whole genome shotgun sequence.</title>
        <authorList>
            <person name="Sun L."/>
            <person name="Gao X."/>
            <person name="Chen W."/>
            <person name="Huang K."/>
        </authorList>
    </citation>
    <scope>NUCLEOTIDE SEQUENCE [LARGE SCALE GENOMIC DNA]</scope>
    <source>
        <strain evidence="6 7">SJQ22</strain>
    </source>
</reference>
<dbReference type="GO" id="GO:0016020">
    <property type="term" value="C:membrane"/>
    <property type="evidence" value="ECO:0007669"/>
    <property type="project" value="UniProtKB-SubCell"/>
</dbReference>
<feature type="transmembrane region" description="Helical" evidence="5">
    <location>
        <begin position="34"/>
        <end position="53"/>
    </location>
</feature>
<evidence type="ECO:0000256" key="1">
    <source>
        <dbReference type="ARBA" id="ARBA00004141"/>
    </source>
</evidence>
<sequence>MTSLFALYPSFGLVLTLLVYMVALWVNKKLNSSLANPLLIAVILMIALLVFTKTDVPTYQESAKFIGYLLTPATISLAIPIYKQRRILKENFSTIFTTVVVAMVVGLASIIFIAKIFNMDEVVLRSVLAKSVTTAIAIDVTEIIGGLTPIMVGSVVLTGIFGVVINEWVFKLLKIDSYFARGLGLGSSSHAMGTGESMKKNELQGAASSIAMVISGIIVAVIVPIIANWL</sequence>
<accession>A0A3N4GTT6</accession>
<protein>
    <submittedName>
        <fullName evidence="6">LrgB family protein</fullName>
    </submittedName>
</protein>
<dbReference type="EMBL" id="RKMG01000039">
    <property type="protein sequence ID" value="RPA56404.1"/>
    <property type="molecule type" value="Genomic_DNA"/>
</dbReference>
<feature type="transmembrane region" description="Helical" evidence="5">
    <location>
        <begin position="6"/>
        <end position="27"/>
    </location>
</feature>
<dbReference type="AlphaFoldDB" id="A0A3N4GTT6"/>
<keyword evidence="4 5" id="KW-0472">Membrane</keyword>
<dbReference type="Pfam" id="PF04172">
    <property type="entry name" value="LrgB"/>
    <property type="match status" value="1"/>
</dbReference>
<dbReference type="RefSeq" id="WP_094518617.1">
    <property type="nucleotide sequence ID" value="NZ_RKMG01000039.1"/>
</dbReference>
<evidence type="ECO:0000256" key="4">
    <source>
        <dbReference type="ARBA" id="ARBA00023136"/>
    </source>
</evidence>